<dbReference type="AlphaFoldDB" id="A0AAE1EU23"/>
<comment type="caution">
    <text evidence="2">The sequence shown here is derived from an EMBL/GenBank/DDBJ whole genome shotgun (WGS) entry which is preliminary data.</text>
</comment>
<evidence type="ECO:0000313" key="3">
    <source>
        <dbReference type="Proteomes" id="UP001286313"/>
    </source>
</evidence>
<organism evidence="2 3">
    <name type="scientific">Petrolisthes cinctipes</name>
    <name type="common">Flat porcelain crab</name>
    <dbReference type="NCBI Taxonomy" id="88211"/>
    <lineage>
        <taxon>Eukaryota</taxon>
        <taxon>Metazoa</taxon>
        <taxon>Ecdysozoa</taxon>
        <taxon>Arthropoda</taxon>
        <taxon>Crustacea</taxon>
        <taxon>Multicrustacea</taxon>
        <taxon>Malacostraca</taxon>
        <taxon>Eumalacostraca</taxon>
        <taxon>Eucarida</taxon>
        <taxon>Decapoda</taxon>
        <taxon>Pleocyemata</taxon>
        <taxon>Anomura</taxon>
        <taxon>Galatheoidea</taxon>
        <taxon>Porcellanidae</taxon>
        <taxon>Petrolisthes</taxon>
    </lineage>
</organism>
<accession>A0AAE1EU23</accession>
<reference evidence="2" key="1">
    <citation type="submission" date="2023-10" db="EMBL/GenBank/DDBJ databases">
        <title>Genome assemblies of two species of porcelain crab, Petrolisthes cinctipes and Petrolisthes manimaculis (Anomura: Porcellanidae).</title>
        <authorList>
            <person name="Angst P."/>
        </authorList>
    </citation>
    <scope>NUCLEOTIDE SEQUENCE</scope>
    <source>
        <strain evidence="2">PB745_01</strain>
        <tissue evidence="2">Gill</tissue>
    </source>
</reference>
<protein>
    <submittedName>
        <fullName evidence="2">Uncharacterized protein</fullName>
    </submittedName>
</protein>
<feature type="region of interest" description="Disordered" evidence="1">
    <location>
        <begin position="1"/>
        <end position="75"/>
    </location>
</feature>
<dbReference type="EMBL" id="JAWQEG010004505">
    <property type="protein sequence ID" value="KAK3861347.1"/>
    <property type="molecule type" value="Genomic_DNA"/>
</dbReference>
<dbReference type="Proteomes" id="UP001286313">
    <property type="component" value="Unassembled WGS sequence"/>
</dbReference>
<proteinExistence type="predicted"/>
<evidence type="ECO:0000313" key="2">
    <source>
        <dbReference type="EMBL" id="KAK3861347.1"/>
    </source>
</evidence>
<feature type="compositionally biased region" description="Polar residues" evidence="1">
    <location>
        <begin position="1"/>
        <end position="10"/>
    </location>
</feature>
<name>A0AAE1EU23_PETCI</name>
<gene>
    <name evidence="2" type="ORF">Pcinc_044511</name>
</gene>
<sequence>MISVSNNNINKEVRKFTVVGDGVRGEGMEREMGDGGRDGEGDGGRDGEGDGGRDGERDGGRDGEGDGGTDGEWNGGIVLEDVRTNLGKYVVHSPFSLISVA</sequence>
<evidence type="ECO:0000256" key="1">
    <source>
        <dbReference type="SAM" id="MobiDB-lite"/>
    </source>
</evidence>
<keyword evidence="3" id="KW-1185">Reference proteome</keyword>
<feature type="compositionally biased region" description="Basic and acidic residues" evidence="1">
    <location>
        <begin position="23"/>
        <end position="64"/>
    </location>
</feature>